<evidence type="ECO:0000313" key="2">
    <source>
        <dbReference type="Proteomes" id="UP001164929"/>
    </source>
</evidence>
<dbReference type="EMBL" id="JAQIZT010000003">
    <property type="protein sequence ID" value="KAJ7004023.1"/>
    <property type="molecule type" value="Genomic_DNA"/>
</dbReference>
<protein>
    <submittedName>
        <fullName evidence="1">Uncharacterized protein</fullName>
    </submittedName>
</protein>
<reference evidence="1" key="1">
    <citation type="journal article" date="2023" name="Mol. Ecol. Resour.">
        <title>Chromosome-level genome assembly of a triploid poplar Populus alba 'Berolinensis'.</title>
        <authorList>
            <person name="Chen S."/>
            <person name="Yu Y."/>
            <person name="Wang X."/>
            <person name="Wang S."/>
            <person name="Zhang T."/>
            <person name="Zhou Y."/>
            <person name="He R."/>
            <person name="Meng N."/>
            <person name="Wang Y."/>
            <person name="Liu W."/>
            <person name="Liu Z."/>
            <person name="Liu J."/>
            <person name="Guo Q."/>
            <person name="Huang H."/>
            <person name="Sederoff R.R."/>
            <person name="Wang G."/>
            <person name="Qu G."/>
            <person name="Chen S."/>
        </authorList>
    </citation>
    <scope>NUCLEOTIDE SEQUENCE</scope>
    <source>
        <strain evidence="1">SC-2020</strain>
    </source>
</reference>
<proteinExistence type="predicted"/>
<accession>A0AAD6R8B6</accession>
<dbReference type="AlphaFoldDB" id="A0AAD6R8B6"/>
<evidence type="ECO:0000313" key="1">
    <source>
        <dbReference type="EMBL" id="KAJ7004023.1"/>
    </source>
</evidence>
<comment type="caution">
    <text evidence="1">The sequence shown here is derived from an EMBL/GenBank/DDBJ whole genome shotgun (WGS) entry which is preliminary data.</text>
</comment>
<gene>
    <name evidence="1" type="ORF">NC653_009034</name>
</gene>
<name>A0AAD6R8B6_9ROSI</name>
<organism evidence="1 2">
    <name type="scientific">Populus alba x Populus x berolinensis</name>
    <dbReference type="NCBI Taxonomy" id="444605"/>
    <lineage>
        <taxon>Eukaryota</taxon>
        <taxon>Viridiplantae</taxon>
        <taxon>Streptophyta</taxon>
        <taxon>Embryophyta</taxon>
        <taxon>Tracheophyta</taxon>
        <taxon>Spermatophyta</taxon>
        <taxon>Magnoliopsida</taxon>
        <taxon>eudicotyledons</taxon>
        <taxon>Gunneridae</taxon>
        <taxon>Pentapetalae</taxon>
        <taxon>rosids</taxon>
        <taxon>fabids</taxon>
        <taxon>Malpighiales</taxon>
        <taxon>Salicaceae</taxon>
        <taxon>Saliceae</taxon>
        <taxon>Populus</taxon>
    </lineage>
</organism>
<dbReference type="Proteomes" id="UP001164929">
    <property type="component" value="Chromosome 3"/>
</dbReference>
<sequence>MEPEVLTTTHERQVTRFNFWEGRSDSKASFPYLEPHEELAKQSLTKYGYQTLCLPELTGSLFYIYVSSTHAKKSSFHFIFAWCSVLLFINII</sequence>
<keyword evidence="2" id="KW-1185">Reference proteome</keyword>